<dbReference type="Pfam" id="PF00652">
    <property type="entry name" value="Ricin_B_lectin"/>
    <property type="match status" value="1"/>
</dbReference>
<dbReference type="InterPro" id="IPR029486">
    <property type="entry name" value="GH97_N"/>
</dbReference>
<sequence>MRKRQNPHTARALTVRSALVIAVAAGALQLSPAHGAAPETWTVSGPAGPSGVSAEVTLDEGALTFSVASGDTTVLSPAPIGIETGDADLTQNLAFAEREDRTVTESYAMTTGKNARPETTYTETTLSFTGENGAALDVVVRASDTGAAYRYVLPGSGQVTVNGEASTWSPPAEADAWLVPEHSEDQGRWLPTTAGAAPSGDYAVPALFEVDGTYALLAETDLDGRYAGARLTHEEGSATYTTTLEGAPVTAELPLATPWRTAAVGDLATVTASTLVDDLAPPSRIEDTSWIEPGTVAWSWLTEHSSPSDPDRQREYVDFAQRNGWDYVLIDEGWDASWTPEVVEYARERGVEVILWFHSDDLDTAEERAEWLPLVKSWGVAGLKVDFAFEFVQPTLQWYDAILAETAEHELMINFHGSGTLRGTQRTWPHVMTSEAVFGAEQQQNRAALNTILPFTRNVVSSMDFTPVTFSIANRDTTDAHELATALVFESGWQHLADNPESYQLRPEALRILNQLPTAWDETRLLGGQPGQDAYLARRGGDTWYVGGIRSGSATTFETPLGFLGDGEWLVETVRDGDGGLVAETSVVTSADTLSVPVAENGGFATVVCPATEGASTCGAGSAGGLLRGAASGRCADVPGGEQAAGTPVALWDCNGGANQVWTPTGDGELTVYGDSCLDLAGGATENGTAVVIEDCDGAATQRWSLDGSGPVVNAASGTCLDAYDTGTENGTPLVIWPCNGAGNQSWSLG</sequence>
<dbReference type="PANTHER" id="PTHR35803:SF2">
    <property type="entry name" value="RETAINING ALPHA-GALACTOSIDASE"/>
    <property type="match status" value="1"/>
</dbReference>
<feature type="chain" id="PRO_5024453960" evidence="3">
    <location>
        <begin position="36"/>
        <end position="750"/>
    </location>
</feature>
<dbReference type="PANTHER" id="PTHR35803">
    <property type="entry name" value="GLUCAN 1,4-ALPHA-GLUCOSIDASE SUSB-RELATED"/>
    <property type="match status" value="1"/>
</dbReference>
<dbReference type="PROSITE" id="PS50231">
    <property type="entry name" value="RICIN_B_LECTIN"/>
    <property type="match status" value="1"/>
</dbReference>
<gene>
    <name evidence="5" type="ORF">FH607_028395</name>
</gene>
<dbReference type="RefSeq" id="WP_139674784.1">
    <property type="nucleotide sequence ID" value="NZ_VDLY02000025.1"/>
</dbReference>
<dbReference type="Gene3D" id="2.80.10.50">
    <property type="match status" value="1"/>
</dbReference>
<dbReference type="Proteomes" id="UP000314251">
    <property type="component" value="Unassembled WGS sequence"/>
</dbReference>
<dbReference type="AlphaFoldDB" id="A0A5N5ZSG7"/>
<dbReference type="Gene3D" id="2.60.40.1180">
    <property type="entry name" value="Golgi alpha-mannosidase II"/>
    <property type="match status" value="1"/>
</dbReference>
<name>A0A5N5ZSG7_9ACTN</name>
<keyword evidence="1" id="KW-0378">Hydrolase</keyword>
<accession>A0A5N5ZSG7</accession>
<dbReference type="CDD" id="cd23418">
    <property type="entry name" value="beta-trefoil_Ricin_XLN-like"/>
    <property type="match status" value="1"/>
</dbReference>
<reference evidence="5" key="1">
    <citation type="submission" date="2019-10" db="EMBL/GenBank/DDBJ databases">
        <title>Nonomuraea sp. nov., isolated from Phyllanthus amarus.</title>
        <authorList>
            <person name="Klykleung N."/>
            <person name="Tanasupawat S."/>
        </authorList>
    </citation>
    <scope>NUCLEOTIDE SEQUENCE [LARGE SCALE GENOMIC DNA]</scope>
    <source>
        <strain evidence="5">3MP-10</strain>
    </source>
</reference>
<dbReference type="Gene3D" id="3.20.20.70">
    <property type="entry name" value="Aldolase class I"/>
    <property type="match status" value="1"/>
</dbReference>
<evidence type="ECO:0000256" key="2">
    <source>
        <dbReference type="ARBA" id="ARBA00023295"/>
    </source>
</evidence>
<dbReference type="Gene3D" id="2.70.98.10">
    <property type="match status" value="1"/>
</dbReference>
<dbReference type="GO" id="GO:0016798">
    <property type="term" value="F:hydrolase activity, acting on glycosyl bonds"/>
    <property type="evidence" value="ECO:0007669"/>
    <property type="project" value="UniProtKB-KW"/>
</dbReference>
<evidence type="ECO:0000256" key="3">
    <source>
        <dbReference type="SAM" id="SignalP"/>
    </source>
</evidence>
<dbReference type="InterPro" id="IPR019563">
    <property type="entry name" value="GH97_catalytic"/>
</dbReference>
<dbReference type="Pfam" id="PF14509">
    <property type="entry name" value="GH97_C"/>
    <property type="match status" value="1"/>
</dbReference>
<organism evidence="5 6">
    <name type="scientific">Streptomyces mimosae</name>
    <dbReference type="NCBI Taxonomy" id="2586635"/>
    <lineage>
        <taxon>Bacteria</taxon>
        <taxon>Bacillati</taxon>
        <taxon>Actinomycetota</taxon>
        <taxon>Actinomycetes</taxon>
        <taxon>Kitasatosporales</taxon>
        <taxon>Streptomycetaceae</taxon>
        <taxon>Streptomyces</taxon>
    </lineage>
</organism>
<dbReference type="InterPro" id="IPR013780">
    <property type="entry name" value="Glyco_hydro_b"/>
</dbReference>
<evidence type="ECO:0000256" key="1">
    <source>
        <dbReference type="ARBA" id="ARBA00022801"/>
    </source>
</evidence>
<dbReference type="SUPFAM" id="SSF50370">
    <property type="entry name" value="Ricin B-like lectins"/>
    <property type="match status" value="1"/>
</dbReference>
<dbReference type="Pfam" id="PF10566">
    <property type="entry name" value="Glyco_hydro_97"/>
    <property type="match status" value="1"/>
</dbReference>
<dbReference type="InterPro" id="IPR035992">
    <property type="entry name" value="Ricin_B-like_lectins"/>
</dbReference>
<dbReference type="GO" id="GO:0030246">
    <property type="term" value="F:carbohydrate binding"/>
    <property type="evidence" value="ECO:0007669"/>
    <property type="project" value="InterPro"/>
</dbReference>
<protein>
    <submittedName>
        <fullName evidence="5">Alpha-glucosidase</fullName>
    </submittedName>
</protein>
<dbReference type="InterPro" id="IPR029483">
    <property type="entry name" value="GH97_C"/>
</dbReference>
<dbReference type="SUPFAM" id="SSF51445">
    <property type="entry name" value="(Trans)glycosidases"/>
    <property type="match status" value="1"/>
</dbReference>
<dbReference type="EMBL" id="VDLY02000025">
    <property type="protein sequence ID" value="KAB8159461.1"/>
    <property type="molecule type" value="Genomic_DNA"/>
</dbReference>
<proteinExistence type="predicted"/>
<feature type="signal peptide" evidence="3">
    <location>
        <begin position="1"/>
        <end position="35"/>
    </location>
</feature>
<keyword evidence="2" id="KW-0326">Glycosidase</keyword>
<keyword evidence="3" id="KW-0732">Signal</keyword>
<evidence type="ECO:0000313" key="5">
    <source>
        <dbReference type="EMBL" id="KAB8159461.1"/>
    </source>
</evidence>
<dbReference type="InterPro" id="IPR017853">
    <property type="entry name" value="GH"/>
</dbReference>
<keyword evidence="6" id="KW-1185">Reference proteome</keyword>
<comment type="caution">
    <text evidence="5">The sequence shown here is derived from an EMBL/GenBank/DDBJ whole genome shotgun (WGS) entry which is preliminary data.</text>
</comment>
<feature type="domain" description="Ricin B lectin" evidence="4">
    <location>
        <begin position="623"/>
        <end position="750"/>
    </location>
</feature>
<dbReference type="InterPro" id="IPR014718">
    <property type="entry name" value="GH-type_carb-bd"/>
</dbReference>
<dbReference type="OrthoDB" id="57532at2"/>
<dbReference type="InterPro" id="IPR013785">
    <property type="entry name" value="Aldolase_TIM"/>
</dbReference>
<dbReference type="SMART" id="SM00458">
    <property type="entry name" value="RICIN"/>
    <property type="match status" value="1"/>
</dbReference>
<dbReference type="Pfam" id="PF14508">
    <property type="entry name" value="GH97_N"/>
    <property type="match status" value="1"/>
</dbReference>
<evidence type="ECO:0000313" key="6">
    <source>
        <dbReference type="Proteomes" id="UP000314251"/>
    </source>
</evidence>
<evidence type="ECO:0000259" key="4">
    <source>
        <dbReference type="SMART" id="SM00458"/>
    </source>
</evidence>
<dbReference type="InterPro" id="IPR052720">
    <property type="entry name" value="Glycosyl_hydrolase_97"/>
</dbReference>
<dbReference type="InterPro" id="IPR000772">
    <property type="entry name" value="Ricin_B_lectin"/>
</dbReference>